<dbReference type="Gene3D" id="3.10.28.10">
    <property type="entry name" value="Homing endonucleases"/>
    <property type="match status" value="1"/>
</dbReference>
<accession>A0A3P1VA13</accession>
<gene>
    <name evidence="2" type="ORF">EII38_07235</name>
</gene>
<protein>
    <recommendedName>
        <fullName evidence="1">DOD-type homing endonuclease domain-containing protein</fullName>
    </recommendedName>
</protein>
<evidence type="ECO:0000313" key="3">
    <source>
        <dbReference type="Proteomes" id="UP000281771"/>
    </source>
</evidence>
<dbReference type="AlphaFoldDB" id="A0A3P1VA13"/>
<dbReference type="InterPro" id="IPR027434">
    <property type="entry name" value="Homing_endonucl"/>
</dbReference>
<reference evidence="2 3" key="1">
    <citation type="submission" date="2018-11" db="EMBL/GenBank/DDBJ databases">
        <title>Genomes From Bacteria Associated with the Canine Oral Cavity: a Test Case for Automated Genome-Based Taxonomic Assignment.</title>
        <authorList>
            <person name="Coil D.A."/>
            <person name="Jospin G."/>
            <person name="Darling A.E."/>
            <person name="Wallis C."/>
            <person name="Davis I.J."/>
            <person name="Harris S."/>
            <person name="Eisen J.A."/>
            <person name="Holcombe L.J."/>
            <person name="O'Flynn C."/>
        </authorList>
    </citation>
    <scope>NUCLEOTIDE SEQUENCE [LARGE SCALE GENOMIC DNA]</scope>
    <source>
        <strain evidence="2 3">OH4621_COT-116</strain>
    </source>
</reference>
<keyword evidence="3" id="KW-1185">Reference proteome</keyword>
<dbReference type="RefSeq" id="WP_124777281.1">
    <property type="nucleotide sequence ID" value="NZ_RQZA01000006.1"/>
</dbReference>
<dbReference type="PROSITE" id="PS50819">
    <property type="entry name" value="INTEIN_ENDONUCLEASE"/>
    <property type="match status" value="1"/>
</dbReference>
<dbReference type="EMBL" id="RQZA01000006">
    <property type="protein sequence ID" value="RRD31064.1"/>
    <property type="molecule type" value="Genomic_DNA"/>
</dbReference>
<proteinExistence type="predicted"/>
<comment type="caution">
    <text evidence="2">The sequence shown here is derived from an EMBL/GenBank/DDBJ whole genome shotgun (WGS) entry which is preliminary data.</text>
</comment>
<evidence type="ECO:0000313" key="2">
    <source>
        <dbReference type="EMBL" id="RRD31064.1"/>
    </source>
</evidence>
<name>A0A3P1VA13_9STRE</name>
<dbReference type="Proteomes" id="UP000281771">
    <property type="component" value="Unassembled WGS sequence"/>
</dbReference>
<organism evidence="2 3">
    <name type="scientific">Streptococcus minor</name>
    <dbReference type="NCBI Taxonomy" id="229549"/>
    <lineage>
        <taxon>Bacteria</taxon>
        <taxon>Bacillati</taxon>
        <taxon>Bacillota</taxon>
        <taxon>Bacilli</taxon>
        <taxon>Lactobacillales</taxon>
        <taxon>Streptococcaceae</taxon>
        <taxon>Streptococcus</taxon>
    </lineage>
</organism>
<dbReference type="InterPro" id="IPR004042">
    <property type="entry name" value="Intein_endonuc_central"/>
</dbReference>
<dbReference type="GO" id="GO:0004519">
    <property type="term" value="F:endonuclease activity"/>
    <property type="evidence" value="ECO:0007669"/>
    <property type="project" value="InterPro"/>
</dbReference>
<sequence>MNTEMAYLLGMICGNGTVEKNKNETKISISIPHKKLRTDEFHDVKLYVKASLDDINKIIAPLLSTHISIVQLQKVTLITFVKPNQDYTIREMMRLLGGSTSRKNMRIPNDIFSATELERKYFLKGLCDVTAYIRRSNYYFEKYKHRVYIEIPNNWYLVIDIANLLKTLDIPIQNIDWAHPNMRDGFLRKYNSGNKDFWKKEHQIKIWANEFRQIGFGVRHKEQALNSYTEELLDGLKKENKESDYTHKFYWEGRSTKKRKPIHPEEYSTVLPPEIRGKHYESWKDIARDLGYGDK</sequence>
<evidence type="ECO:0000259" key="1">
    <source>
        <dbReference type="PROSITE" id="PS50819"/>
    </source>
</evidence>
<feature type="domain" description="DOD-type homing endonuclease" evidence="1">
    <location>
        <begin position="8"/>
        <end position="170"/>
    </location>
</feature>